<sequence length="229" mass="23705">MHVQSDFPLVAHRRRAAMAIGGTTALALIALSHHPVAGKASSVQESLTQLVSLQLMDGVVHGALIVMLALLAGGFAVFGALLGRRRPSVIMGLSAYGLGCCIVVGAMLIDGFAVPQLARQFVAAPPDQIAMVYVVLRVLGTLIQVLTKAGLLSMCVALLAWSYALASAPSWPWSRLCAALGVAAGLLPGLFLLVADIRLAPGSLMAIFGAHAVWNLGVAALLLRSGRQA</sequence>
<evidence type="ECO:0000313" key="3">
    <source>
        <dbReference type="Proteomes" id="UP000662888"/>
    </source>
</evidence>
<organism evidence="2 3">
    <name type="scientific">Massilia antarctica</name>
    <dbReference type="NCBI Taxonomy" id="2765360"/>
    <lineage>
        <taxon>Bacteria</taxon>
        <taxon>Pseudomonadati</taxon>
        <taxon>Pseudomonadota</taxon>
        <taxon>Betaproteobacteria</taxon>
        <taxon>Burkholderiales</taxon>
        <taxon>Oxalobacteraceae</taxon>
        <taxon>Telluria group</taxon>
        <taxon>Massilia</taxon>
    </lineage>
</organism>
<keyword evidence="3" id="KW-1185">Reference proteome</keyword>
<keyword evidence="1" id="KW-0812">Transmembrane</keyword>
<feature type="transmembrane region" description="Helical" evidence="1">
    <location>
        <begin position="58"/>
        <end position="82"/>
    </location>
</feature>
<keyword evidence="1" id="KW-1133">Transmembrane helix</keyword>
<gene>
    <name evidence="2" type="ORF">IV454_23800</name>
</gene>
<dbReference type="EMBL" id="CP065053">
    <property type="protein sequence ID" value="QPI48527.1"/>
    <property type="molecule type" value="Genomic_DNA"/>
</dbReference>
<accession>A0AA49A785</accession>
<dbReference type="Proteomes" id="UP000662888">
    <property type="component" value="Chromosome"/>
</dbReference>
<evidence type="ECO:0000256" key="1">
    <source>
        <dbReference type="SAM" id="Phobius"/>
    </source>
</evidence>
<proteinExistence type="predicted"/>
<keyword evidence="1" id="KW-0472">Membrane</keyword>
<evidence type="ECO:0008006" key="4">
    <source>
        <dbReference type="Google" id="ProtNLM"/>
    </source>
</evidence>
<reference evidence="2 3" key="1">
    <citation type="submission" date="2020-11" db="EMBL/GenBank/DDBJ databases">
        <authorList>
            <person name="Sun Q."/>
        </authorList>
    </citation>
    <scope>NUCLEOTIDE SEQUENCE [LARGE SCALE GENOMIC DNA]</scope>
    <source>
        <strain evidence="2 3">P8398</strain>
    </source>
</reference>
<name>A0AA49A785_9BURK</name>
<feature type="transmembrane region" description="Helical" evidence="1">
    <location>
        <begin position="129"/>
        <end position="161"/>
    </location>
</feature>
<dbReference type="RefSeq" id="WP_206088144.1">
    <property type="nucleotide sequence ID" value="NZ_CP065053.1"/>
</dbReference>
<feature type="transmembrane region" description="Helical" evidence="1">
    <location>
        <begin position="173"/>
        <end position="194"/>
    </location>
</feature>
<feature type="transmembrane region" description="Helical" evidence="1">
    <location>
        <begin position="89"/>
        <end position="109"/>
    </location>
</feature>
<evidence type="ECO:0000313" key="2">
    <source>
        <dbReference type="EMBL" id="QPI48527.1"/>
    </source>
</evidence>
<feature type="transmembrane region" description="Helical" evidence="1">
    <location>
        <begin position="200"/>
        <end position="223"/>
    </location>
</feature>
<protein>
    <recommendedName>
        <fullName evidence="4">CPBP family intramembrane metalloprotease</fullName>
    </recommendedName>
</protein>